<dbReference type="Proteomes" id="UP001529510">
    <property type="component" value="Unassembled WGS sequence"/>
</dbReference>
<feature type="non-terminal residue" evidence="1">
    <location>
        <position position="1"/>
    </location>
</feature>
<gene>
    <name evidence="1" type="ORF">M9458_000671</name>
</gene>
<dbReference type="AlphaFoldDB" id="A0ABD0RY09"/>
<dbReference type="EMBL" id="JAMKFB020000001">
    <property type="protein sequence ID" value="KAL0202653.1"/>
    <property type="molecule type" value="Genomic_DNA"/>
</dbReference>
<protein>
    <submittedName>
        <fullName evidence="1">Uncharacterized protein</fullName>
    </submittedName>
</protein>
<evidence type="ECO:0000313" key="2">
    <source>
        <dbReference type="Proteomes" id="UP001529510"/>
    </source>
</evidence>
<keyword evidence="2" id="KW-1185">Reference proteome</keyword>
<organism evidence="1 2">
    <name type="scientific">Cirrhinus mrigala</name>
    <name type="common">Mrigala</name>
    <dbReference type="NCBI Taxonomy" id="683832"/>
    <lineage>
        <taxon>Eukaryota</taxon>
        <taxon>Metazoa</taxon>
        <taxon>Chordata</taxon>
        <taxon>Craniata</taxon>
        <taxon>Vertebrata</taxon>
        <taxon>Euteleostomi</taxon>
        <taxon>Actinopterygii</taxon>
        <taxon>Neopterygii</taxon>
        <taxon>Teleostei</taxon>
        <taxon>Ostariophysi</taxon>
        <taxon>Cypriniformes</taxon>
        <taxon>Cyprinidae</taxon>
        <taxon>Labeoninae</taxon>
        <taxon>Labeonini</taxon>
        <taxon>Cirrhinus</taxon>
    </lineage>
</organism>
<proteinExistence type="predicted"/>
<reference evidence="1 2" key="1">
    <citation type="submission" date="2024-05" db="EMBL/GenBank/DDBJ databases">
        <title>Genome sequencing and assembly of Indian major carp, Cirrhinus mrigala (Hamilton, 1822).</title>
        <authorList>
            <person name="Mohindra V."/>
            <person name="Chowdhury L.M."/>
            <person name="Lal K."/>
            <person name="Jena J.K."/>
        </authorList>
    </citation>
    <scope>NUCLEOTIDE SEQUENCE [LARGE SCALE GENOMIC DNA]</scope>
    <source>
        <strain evidence="1">CM1030</strain>
        <tissue evidence="1">Blood</tissue>
    </source>
</reference>
<comment type="caution">
    <text evidence="1">The sequence shown here is derived from an EMBL/GenBank/DDBJ whole genome shotgun (WGS) entry which is preliminary data.</text>
</comment>
<sequence length="65" mass="7428">ISDPNEDTYTALELKSMTSDLYDTLTIIITDDHMTDLCSLPHRSIITDLLKTPARLVILNMRIHQ</sequence>
<evidence type="ECO:0000313" key="1">
    <source>
        <dbReference type="EMBL" id="KAL0202653.1"/>
    </source>
</evidence>
<accession>A0ABD0RY09</accession>
<name>A0ABD0RY09_CIRMR</name>